<dbReference type="SUPFAM" id="SSF51101">
    <property type="entry name" value="Mannose-binding lectins"/>
    <property type="match status" value="1"/>
</dbReference>
<evidence type="ECO:0000256" key="5">
    <source>
        <dbReference type="PROSITE-ProRule" id="PRU00196"/>
    </source>
</evidence>
<keyword evidence="2" id="KW-0677">Repeat</keyword>
<feature type="chain" id="PRO_5035149617" evidence="6">
    <location>
        <begin position="18"/>
        <end position="404"/>
    </location>
</feature>
<evidence type="ECO:0000259" key="7">
    <source>
        <dbReference type="PROSITE" id="PS50287"/>
    </source>
</evidence>
<dbReference type="SMART" id="SM00202">
    <property type="entry name" value="SR"/>
    <property type="match status" value="2"/>
</dbReference>
<proteinExistence type="predicted"/>
<dbReference type="InterPro" id="IPR001190">
    <property type="entry name" value="SRCR"/>
</dbReference>
<feature type="disulfide bond" evidence="5">
    <location>
        <begin position="62"/>
        <end position="123"/>
    </location>
</feature>
<protein>
    <submittedName>
        <fullName evidence="9">DMBT1 protein</fullName>
    </submittedName>
</protein>
<evidence type="ECO:0000256" key="3">
    <source>
        <dbReference type="ARBA" id="ARBA00023157"/>
    </source>
</evidence>
<gene>
    <name evidence="9" type="primary">Dmbt1_12</name>
    <name evidence="9" type="ORF">GTO95_0001496</name>
</gene>
<feature type="disulfide bond" evidence="5">
    <location>
        <begin position="93"/>
        <end position="103"/>
    </location>
</feature>
<dbReference type="InterPro" id="IPR053243">
    <property type="entry name" value="SJ_maturation_regulator"/>
</dbReference>
<dbReference type="Gene3D" id="2.100.10.30">
    <property type="entry name" value="Jacalin-like lectin domain"/>
    <property type="match status" value="1"/>
</dbReference>
<sequence length="404" mass="43613">MLVFLVFGILFSTAVSGNQRSVNVRLINGTDHCMGRVEVLNNNQWGTVCDDGWTFTNAEVVCNELDCGAAIAAPMSAFFGQGTGTIWLDDVACTGNEMSLLQCPSRGFGTHNCGHHEDAGVICAGTGRVRLVNGMDVCSGRVEVLRSYQWGTVCEDGWDTADTQVVCRELGCGAPLSTPGSAYFRQGTGPIWMDDVRCSGSEPSLIACQSNGLGVHNCNHGEDAGIICSVQSYSNALGITGHISFSSSGPHEYGHVTSLRVWSNINFITGIQIKYGKRWSPVYGYPNGQVQELQLYQKEAIIQVSGRLDSHINQLIFSTNSGRSFIVGSSTGSVFNFYPVYHGAELRYITGSCNVDGITSFGVQWDRVVYGAPINTRLNVNLSSDLKAKNETNVNMIKETHSGP</sequence>
<accession>A0A8J7NST6</accession>
<evidence type="ECO:0000256" key="1">
    <source>
        <dbReference type="ARBA" id="ARBA00022729"/>
    </source>
</evidence>
<comment type="caution">
    <text evidence="9">The sequence shown here is derived from an EMBL/GenBank/DDBJ whole genome shotgun (WGS) entry which is preliminary data.</text>
</comment>
<evidence type="ECO:0000256" key="2">
    <source>
        <dbReference type="ARBA" id="ARBA00022737"/>
    </source>
</evidence>
<feature type="disulfide bond" evidence="5">
    <location>
        <begin position="49"/>
        <end position="113"/>
    </location>
</feature>
<keyword evidence="1 6" id="KW-0732">Signal</keyword>
<dbReference type="Pfam" id="PF01419">
    <property type="entry name" value="Jacalin"/>
    <property type="match status" value="1"/>
</dbReference>
<dbReference type="SUPFAM" id="SSF56487">
    <property type="entry name" value="SRCR-like"/>
    <property type="match status" value="2"/>
</dbReference>
<feature type="non-terminal residue" evidence="9">
    <location>
        <position position="1"/>
    </location>
</feature>
<feature type="domain" description="Jacalin-type lectin" evidence="8">
    <location>
        <begin position="231"/>
        <end position="367"/>
    </location>
</feature>
<evidence type="ECO:0000313" key="9">
    <source>
        <dbReference type="EMBL" id="MBN3317635.1"/>
    </source>
</evidence>
<dbReference type="SMART" id="SM00915">
    <property type="entry name" value="Jacalin"/>
    <property type="match status" value="1"/>
</dbReference>
<feature type="disulfide bond" evidence="5">
    <location>
        <begin position="198"/>
        <end position="208"/>
    </location>
</feature>
<dbReference type="PROSITE" id="PS51752">
    <property type="entry name" value="JACALIN_LECTIN"/>
    <property type="match status" value="1"/>
</dbReference>
<feature type="disulfide bond" evidence="5">
    <location>
        <begin position="154"/>
        <end position="218"/>
    </location>
</feature>
<dbReference type="FunFam" id="3.10.250.10:FF:000006">
    <property type="entry name" value="neurotrypsin isoform X2"/>
    <property type="match status" value="2"/>
</dbReference>
<name>A0A8J7NST6_ATRSP</name>
<organism evidence="9 10">
    <name type="scientific">Atractosteus spatula</name>
    <name type="common">Alligator gar</name>
    <name type="synonym">Lepisosteus spatula</name>
    <dbReference type="NCBI Taxonomy" id="7917"/>
    <lineage>
        <taxon>Eukaryota</taxon>
        <taxon>Metazoa</taxon>
        <taxon>Chordata</taxon>
        <taxon>Craniata</taxon>
        <taxon>Vertebrata</taxon>
        <taxon>Euteleostomi</taxon>
        <taxon>Actinopterygii</taxon>
        <taxon>Neopterygii</taxon>
        <taxon>Holostei</taxon>
        <taxon>Semionotiformes</taxon>
        <taxon>Lepisosteidae</taxon>
        <taxon>Atractosteus</taxon>
    </lineage>
</organism>
<evidence type="ECO:0000259" key="8">
    <source>
        <dbReference type="PROSITE" id="PS51752"/>
    </source>
</evidence>
<dbReference type="InterPro" id="IPR036404">
    <property type="entry name" value="Jacalin-like_lectin_dom_sf"/>
</dbReference>
<dbReference type="Gene3D" id="3.10.250.10">
    <property type="entry name" value="SRCR-like domain"/>
    <property type="match status" value="2"/>
</dbReference>
<dbReference type="InterPro" id="IPR001229">
    <property type="entry name" value="Jacalin-like_lectin_dom"/>
</dbReference>
<feature type="non-terminal residue" evidence="9">
    <location>
        <position position="404"/>
    </location>
</feature>
<dbReference type="EMBL" id="JAAWVO010036767">
    <property type="protein sequence ID" value="MBN3317635.1"/>
    <property type="molecule type" value="Genomic_DNA"/>
</dbReference>
<dbReference type="GO" id="GO:0016020">
    <property type="term" value="C:membrane"/>
    <property type="evidence" value="ECO:0007669"/>
    <property type="project" value="InterPro"/>
</dbReference>
<dbReference type="Proteomes" id="UP000736164">
    <property type="component" value="Unassembled WGS sequence"/>
</dbReference>
<reference evidence="9" key="1">
    <citation type="journal article" date="2021" name="Cell">
        <title>Tracing the genetic footprints of vertebrate landing in non-teleost ray-finned fishes.</title>
        <authorList>
            <person name="Bi X."/>
            <person name="Wang K."/>
            <person name="Yang L."/>
            <person name="Pan H."/>
            <person name="Jiang H."/>
            <person name="Wei Q."/>
            <person name="Fang M."/>
            <person name="Yu H."/>
            <person name="Zhu C."/>
            <person name="Cai Y."/>
            <person name="He Y."/>
            <person name="Gan X."/>
            <person name="Zeng H."/>
            <person name="Yu D."/>
            <person name="Zhu Y."/>
            <person name="Jiang H."/>
            <person name="Qiu Q."/>
            <person name="Yang H."/>
            <person name="Zhang Y.E."/>
            <person name="Wang W."/>
            <person name="Zhu M."/>
            <person name="He S."/>
            <person name="Zhang G."/>
        </authorList>
    </citation>
    <scope>NUCLEOTIDE SEQUENCE</scope>
    <source>
        <strain evidence="9">Allg_001</strain>
    </source>
</reference>
<dbReference type="PROSITE" id="PS00420">
    <property type="entry name" value="SRCR_1"/>
    <property type="match status" value="1"/>
</dbReference>
<dbReference type="PANTHER" id="PTHR47653">
    <property type="entry name" value="PROTEIN BARK BEETLE"/>
    <property type="match status" value="1"/>
</dbReference>
<dbReference type="PRINTS" id="PR00258">
    <property type="entry name" value="SPERACTRCPTR"/>
</dbReference>
<keyword evidence="3 5" id="KW-1015">Disulfide bond</keyword>
<feature type="domain" description="SRCR" evidence="7">
    <location>
        <begin position="24"/>
        <end position="124"/>
    </location>
</feature>
<dbReference type="PANTHER" id="PTHR47653:SF1">
    <property type="entry name" value="DELETED IN MALIGNANT BRAIN TUMORS 1 PROTEIN"/>
    <property type="match status" value="1"/>
</dbReference>
<feature type="domain" description="SRCR" evidence="7">
    <location>
        <begin position="129"/>
        <end position="229"/>
    </location>
</feature>
<evidence type="ECO:0000256" key="6">
    <source>
        <dbReference type="SAM" id="SignalP"/>
    </source>
</evidence>
<dbReference type="PROSITE" id="PS50287">
    <property type="entry name" value="SRCR_2"/>
    <property type="match status" value="2"/>
</dbReference>
<feature type="signal peptide" evidence="6">
    <location>
        <begin position="1"/>
        <end position="17"/>
    </location>
</feature>
<keyword evidence="10" id="KW-1185">Reference proteome</keyword>
<keyword evidence="4" id="KW-0325">Glycoprotein</keyword>
<dbReference type="GO" id="GO:0045217">
    <property type="term" value="P:cell-cell junction maintenance"/>
    <property type="evidence" value="ECO:0007669"/>
    <property type="project" value="TreeGrafter"/>
</dbReference>
<feature type="disulfide bond" evidence="5">
    <location>
        <begin position="167"/>
        <end position="228"/>
    </location>
</feature>
<dbReference type="InterPro" id="IPR036772">
    <property type="entry name" value="SRCR-like_dom_sf"/>
</dbReference>
<dbReference type="AlphaFoldDB" id="A0A8J7NST6"/>
<dbReference type="Pfam" id="PF00530">
    <property type="entry name" value="SRCR"/>
    <property type="match status" value="2"/>
</dbReference>
<evidence type="ECO:0000256" key="4">
    <source>
        <dbReference type="ARBA" id="ARBA00023180"/>
    </source>
</evidence>
<evidence type="ECO:0000313" key="10">
    <source>
        <dbReference type="Proteomes" id="UP000736164"/>
    </source>
</evidence>